<dbReference type="Pfam" id="PF00270">
    <property type="entry name" value="DEAD"/>
    <property type="match status" value="1"/>
</dbReference>
<organism evidence="13 14">
    <name type="scientific">Sphingomonas carotinifaciens</name>
    <dbReference type="NCBI Taxonomy" id="1166323"/>
    <lineage>
        <taxon>Bacteria</taxon>
        <taxon>Pseudomonadati</taxon>
        <taxon>Pseudomonadota</taxon>
        <taxon>Alphaproteobacteria</taxon>
        <taxon>Sphingomonadales</taxon>
        <taxon>Sphingomonadaceae</taxon>
        <taxon>Sphingomonas</taxon>
    </lineage>
</organism>
<comment type="similarity">
    <text evidence="9">In the N-terminal section; belongs to the UvrB family.</text>
</comment>
<dbReference type="SUPFAM" id="SSF52540">
    <property type="entry name" value="P-loop containing nucleoside triphosphate hydrolases"/>
    <property type="match status" value="2"/>
</dbReference>
<dbReference type="GO" id="GO:0005737">
    <property type="term" value="C:cytoplasm"/>
    <property type="evidence" value="ECO:0007669"/>
    <property type="project" value="UniProtKB-SubCell"/>
</dbReference>
<dbReference type="RefSeq" id="WP_149682473.1">
    <property type="nucleotide sequence ID" value="NZ_FNBI01000004.1"/>
</dbReference>
<evidence type="ECO:0000313" key="14">
    <source>
        <dbReference type="Proteomes" id="UP000323502"/>
    </source>
</evidence>
<dbReference type="PANTHER" id="PTHR47964">
    <property type="entry name" value="ATP-DEPENDENT DNA HELICASE HOMOLOG RECG, CHLOROPLASTIC"/>
    <property type="match status" value="1"/>
</dbReference>
<dbReference type="InterPro" id="IPR037235">
    <property type="entry name" value="TRCF-like_C_D7"/>
</dbReference>
<keyword evidence="2 9" id="KW-0547">Nucleotide-binding</keyword>
<keyword evidence="3 9" id="KW-0227">DNA damage</keyword>
<sequence>MLKRSEDGVVAGGEAAPTAAVAAQLLAGDAERVMVVAEDEARAEAVARVASALAPEVTVVHLVASDALPGDAAPASAANIGQRVEALRRLRAAEGRIMLVLSAEASAVRYAVPAAYDEVPPIFRVGDAIDSDALPALASDMGYTADDRVDEPGEIAVRGSVIDIFPADRLCPVRLEFADGRITAIRSYDAVTQLSLDEIESVTIGRASEPPLGEGVPITAHLQGAAIFLDAGAAGRRARFLSLATDGRGAQRSAAELVPEAEWTKALGDAATVLNVATEATPRFVERRDPLRAFRRFARAAMSEGRLAIAGSARDLRFLSGRIGLPAQNAASLDEAAHGDRDMVSLLCAPVDQGIAHDGLSIVAAADLLGSRARLDDMATPTASAFEGGADLRVGDLIVHEDHGIGAVAGIEALDEGTGAGDAIVLEYAKGARRLVPVAEAGRIWRYGADADAVTYDTLDGGSWIKRRAGIDAAIAESARALQALAAERDARTTDPIVADTAAYETFAATFPFTETPDQTRAIAAVRADLASGRPMDRLVVGDVGYGKTEVALRAAAIVALAGRQVAIVAPTTVLVRQHLDSFRKRFAGTGLEVAGLSRLSTPAERKRVCAGLADGSIAVVVGTSAVTGKGVTFHDLALVVIDEEQRFGTRAKAGLRDLGAGHVLTLSATPIPRTLQSAMVGLQALSVIATPPARRQPIRTTMGTFEDETVRKALRRERARGGQSFVVVPRIEDIAPLAETLARLVPELGVVQAHGKMDALDLDEAMSGFAAGDGDILLATNIIEAGLDVPRANTMIVHHADRFGLSQLHQLRGRVGRGGRRGQIMLLTAPGAEIADGTMKRLRALQAFDRLGAGFAISARDLDMRGAGDLVGEEQAGHMKLIGVDLYQHLLAQALKAARGQAADRWQPVLNLGLAGSLPEAWIPETDVRLTLYSQLAHLDDVAALEAFTAELEDRFGALPEAAVQLLEVVRIGILACAAGIRQIDAGPTAIAFTPQDAKAKPPKPFAASKDRWVVREAIADPLARGERIRELLDELQDAA</sequence>
<comment type="similarity">
    <text evidence="9">In the C-terminal section; belongs to the helicase family. RecG subfamily.</text>
</comment>
<comment type="function">
    <text evidence="9">Couples transcription and DNA repair by recognizing RNA polymerase (RNAP) stalled at DNA lesions. Mediates ATP-dependent release of RNAP and its truncated transcript from the DNA, and recruitment of nucleotide excision repair machinery to the damaged site.</text>
</comment>
<keyword evidence="1 9" id="KW-0963">Cytoplasm</keyword>
<evidence type="ECO:0000259" key="10">
    <source>
        <dbReference type="PROSITE" id="PS51192"/>
    </source>
</evidence>
<dbReference type="PROSITE" id="PS51194">
    <property type="entry name" value="HELICASE_CTER"/>
    <property type="match status" value="1"/>
</dbReference>
<dbReference type="EMBL" id="FNBI01000004">
    <property type="protein sequence ID" value="SDF57968.1"/>
    <property type="molecule type" value="Genomic_DNA"/>
</dbReference>
<keyword evidence="14" id="KW-1185">Reference proteome</keyword>
<dbReference type="EC" id="3.6.4.-" evidence="9"/>
<dbReference type="InterPro" id="IPR036101">
    <property type="entry name" value="CarD-like/TRCF_RID_sf"/>
</dbReference>
<keyword evidence="5 13" id="KW-0347">Helicase</keyword>
<keyword evidence="4 9" id="KW-0378">Hydrolase</keyword>
<dbReference type="InterPro" id="IPR011545">
    <property type="entry name" value="DEAD/DEAH_box_helicase_dom"/>
</dbReference>
<dbReference type="InterPro" id="IPR014001">
    <property type="entry name" value="Helicase_ATP-bd"/>
</dbReference>
<dbReference type="InterPro" id="IPR003711">
    <property type="entry name" value="CarD-like/TRCF_RID"/>
</dbReference>
<dbReference type="InterPro" id="IPR047112">
    <property type="entry name" value="RecG/Mfd"/>
</dbReference>
<evidence type="ECO:0000256" key="3">
    <source>
        <dbReference type="ARBA" id="ARBA00022763"/>
    </source>
</evidence>
<protein>
    <recommendedName>
        <fullName evidence="9">Transcription-repair-coupling factor</fullName>
        <shortName evidence="9">TRCF</shortName>
        <ecNumber evidence="9">3.6.4.-</ecNumber>
    </recommendedName>
</protein>
<evidence type="ECO:0000259" key="11">
    <source>
        <dbReference type="PROSITE" id="PS51194"/>
    </source>
</evidence>
<evidence type="ECO:0000313" key="15">
    <source>
        <dbReference type="Proteomes" id="UP000436801"/>
    </source>
</evidence>
<dbReference type="Proteomes" id="UP000323502">
    <property type="component" value="Unassembled WGS sequence"/>
</dbReference>
<dbReference type="SMART" id="SM00982">
    <property type="entry name" value="TRCF"/>
    <property type="match status" value="1"/>
</dbReference>
<comment type="subcellular location">
    <subcellularLocation>
        <location evidence="9">Cytoplasm</location>
    </subcellularLocation>
</comment>
<dbReference type="SMART" id="SM00490">
    <property type="entry name" value="HELICc"/>
    <property type="match status" value="1"/>
</dbReference>
<keyword evidence="8 9" id="KW-0234">DNA repair</keyword>
<dbReference type="Gene3D" id="3.90.1150.50">
    <property type="entry name" value="Transcription-repair-coupling factor, D7 domain"/>
    <property type="match status" value="1"/>
</dbReference>
<dbReference type="InterPro" id="IPR027417">
    <property type="entry name" value="P-loop_NTPase"/>
</dbReference>
<dbReference type="AlphaFoldDB" id="A0A1G7M837"/>
<dbReference type="SUPFAM" id="SSF143517">
    <property type="entry name" value="TRCF domain-like"/>
    <property type="match status" value="1"/>
</dbReference>
<accession>A0A1G7M837</accession>
<dbReference type="EMBL" id="WSUT01000001">
    <property type="protein sequence ID" value="MWC42111.1"/>
    <property type="molecule type" value="Genomic_DNA"/>
</dbReference>
<dbReference type="Gene3D" id="3.30.2060.10">
    <property type="entry name" value="Penicillin-binding protein 1b domain"/>
    <property type="match status" value="1"/>
</dbReference>
<dbReference type="Pfam" id="PF02559">
    <property type="entry name" value="CarD_TRCF_RID"/>
    <property type="match status" value="1"/>
</dbReference>
<dbReference type="GO" id="GO:0003684">
    <property type="term" value="F:damaged DNA binding"/>
    <property type="evidence" value="ECO:0007669"/>
    <property type="project" value="InterPro"/>
</dbReference>
<evidence type="ECO:0000313" key="13">
    <source>
        <dbReference type="EMBL" id="SDF57968.1"/>
    </source>
</evidence>
<dbReference type="GO" id="GO:0000716">
    <property type="term" value="P:transcription-coupled nucleotide-excision repair, DNA damage recognition"/>
    <property type="evidence" value="ECO:0007669"/>
    <property type="project" value="UniProtKB-UniRule"/>
</dbReference>
<dbReference type="InterPro" id="IPR005118">
    <property type="entry name" value="TRCF_C"/>
</dbReference>
<feature type="domain" description="Helicase C-terminal" evidence="11">
    <location>
        <begin position="710"/>
        <end position="864"/>
    </location>
</feature>
<evidence type="ECO:0000256" key="8">
    <source>
        <dbReference type="ARBA" id="ARBA00023204"/>
    </source>
</evidence>
<evidence type="ECO:0000256" key="9">
    <source>
        <dbReference type="HAMAP-Rule" id="MF_00969"/>
    </source>
</evidence>
<dbReference type="GO" id="GO:0003678">
    <property type="term" value="F:DNA helicase activity"/>
    <property type="evidence" value="ECO:0007669"/>
    <property type="project" value="TreeGrafter"/>
</dbReference>
<evidence type="ECO:0000256" key="2">
    <source>
        <dbReference type="ARBA" id="ARBA00022741"/>
    </source>
</evidence>
<dbReference type="InterPro" id="IPR041471">
    <property type="entry name" value="UvrB_inter"/>
</dbReference>
<dbReference type="Gene3D" id="3.40.50.11180">
    <property type="match status" value="1"/>
</dbReference>
<evidence type="ECO:0000256" key="5">
    <source>
        <dbReference type="ARBA" id="ARBA00022806"/>
    </source>
</evidence>
<dbReference type="GO" id="GO:0016787">
    <property type="term" value="F:hydrolase activity"/>
    <property type="evidence" value="ECO:0007669"/>
    <property type="project" value="UniProtKB-KW"/>
</dbReference>
<dbReference type="HAMAP" id="MF_00969">
    <property type="entry name" value="TRCF"/>
    <property type="match status" value="1"/>
</dbReference>
<dbReference type="Pfam" id="PF03461">
    <property type="entry name" value="TRCF"/>
    <property type="match status" value="1"/>
</dbReference>
<dbReference type="InterPro" id="IPR001650">
    <property type="entry name" value="Helicase_C-like"/>
</dbReference>
<evidence type="ECO:0000256" key="4">
    <source>
        <dbReference type="ARBA" id="ARBA00022801"/>
    </source>
</evidence>
<reference evidence="13 14" key="1">
    <citation type="submission" date="2016-10" db="EMBL/GenBank/DDBJ databases">
        <authorList>
            <person name="Varghese N."/>
            <person name="Submissions S."/>
        </authorList>
    </citation>
    <scope>NUCLEOTIDE SEQUENCE [LARGE SCALE GENOMIC DNA]</scope>
    <source>
        <strain evidence="13 14">S7-754</strain>
    </source>
</reference>
<proteinExistence type="inferred from homology"/>
<dbReference type="Pfam" id="PF17757">
    <property type="entry name" value="UvrB_inter"/>
    <property type="match status" value="1"/>
</dbReference>
<dbReference type="SMART" id="SM00487">
    <property type="entry name" value="DEXDc"/>
    <property type="match status" value="1"/>
</dbReference>
<dbReference type="Gene3D" id="2.40.10.170">
    <property type="match status" value="1"/>
</dbReference>
<dbReference type="Proteomes" id="UP000436801">
    <property type="component" value="Unassembled WGS sequence"/>
</dbReference>
<evidence type="ECO:0000256" key="6">
    <source>
        <dbReference type="ARBA" id="ARBA00022840"/>
    </source>
</evidence>
<dbReference type="Gene3D" id="3.40.50.300">
    <property type="entry name" value="P-loop containing nucleotide triphosphate hydrolases"/>
    <property type="match status" value="2"/>
</dbReference>
<dbReference type="Pfam" id="PF00271">
    <property type="entry name" value="Helicase_C"/>
    <property type="match status" value="1"/>
</dbReference>
<keyword evidence="6 9" id="KW-0067">ATP-binding</keyword>
<dbReference type="SMART" id="SM01058">
    <property type="entry name" value="CarD_TRCF"/>
    <property type="match status" value="1"/>
</dbReference>
<dbReference type="PROSITE" id="PS51192">
    <property type="entry name" value="HELICASE_ATP_BIND_1"/>
    <property type="match status" value="1"/>
</dbReference>
<gene>
    <name evidence="9" type="primary">mfd</name>
    <name evidence="12" type="ORF">GQR91_00330</name>
    <name evidence="13" type="ORF">SAMN05216557_104104</name>
</gene>
<dbReference type="SUPFAM" id="SSF141259">
    <property type="entry name" value="CarD-like"/>
    <property type="match status" value="1"/>
</dbReference>
<dbReference type="GO" id="GO:0005524">
    <property type="term" value="F:ATP binding"/>
    <property type="evidence" value="ECO:0007669"/>
    <property type="project" value="UniProtKB-UniRule"/>
</dbReference>
<keyword evidence="7 9" id="KW-0238">DNA-binding</keyword>
<evidence type="ECO:0000313" key="12">
    <source>
        <dbReference type="EMBL" id="MWC42111.1"/>
    </source>
</evidence>
<name>A0A1G7M837_9SPHN</name>
<evidence type="ECO:0000256" key="1">
    <source>
        <dbReference type="ARBA" id="ARBA00022490"/>
    </source>
</evidence>
<dbReference type="InterPro" id="IPR004576">
    <property type="entry name" value="Mfd"/>
</dbReference>
<feature type="domain" description="Helicase ATP-binding" evidence="10">
    <location>
        <begin position="529"/>
        <end position="689"/>
    </location>
</feature>
<evidence type="ECO:0000256" key="7">
    <source>
        <dbReference type="ARBA" id="ARBA00023125"/>
    </source>
</evidence>
<dbReference type="OrthoDB" id="9804325at2"/>
<dbReference type="PANTHER" id="PTHR47964:SF1">
    <property type="entry name" value="ATP-DEPENDENT DNA HELICASE HOMOLOG RECG, CHLOROPLASTIC"/>
    <property type="match status" value="1"/>
</dbReference>
<dbReference type="GO" id="GO:0006355">
    <property type="term" value="P:regulation of DNA-templated transcription"/>
    <property type="evidence" value="ECO:0007669"/>
    <property type="project" value="UniProtKB-UniRule"/>
</dbReference>
<reference evidence="12 15" key="2">
    <citation type="submission" date="2019-12" db="EMBL/GenBank/DDBJ databases">
        <authorList>
            <person name="Zheng J."/>
        </authorList>
    </citation>
    <scope>NUCLEOTIDE SEQUENCE [LARGE SCALE GENOMIC DNA]</scope>
    <source>
        <strain evidence="12 15">DSM 27347</strain>
    </source>
</reference>